<dbReference type="AlphaFoldDB" id="A0A7Y4E0L3"/>
<reference evidence="2 3" key="1">
    <citation type="submission" date="2019-08" db="EMBL/GenBank/DDBJ databases">
        <title>Draft genome sequencing and comparative genomics of hatchery-associated Vibrios.</title>
        <authorList>
            <person name="Kehlet-Delgado H."/>
            <person name="Mueller R.S."/>
        </authorList>
    </citation>
    <scope>NUCLEOTIDE SEQUENCE [LARGE SCALE GENOMIC DNA]</scope>
    <source>
        <strain evidence="2 3">00-78-3</strain>
    </source>
</reference>
<evidence type="ECO:0000313" key="2">
    <source>
        <dbReference type="EMBL" id="NOH47155.1"/>
    </source>
</evidence>
<evidence type="ECO:0000256" key="1">
    <source>
        <dbReference type="SAM" id="SignalP"/>
    </source>
</evidence>
<keyword evidence="1" id="KW-0732">Signal</keyword>
<name>A0A7Y4E0L3_9VIBR</name>
<sequence length="197" mass="21205">MKKLVLAATIASLSFGANAITTLTPSEVASLGDFSSVKKTAKVKLKISGKVPKRCILTVRRDRTDRDVLEQAIKTADIGSYVSTGLRVANVVSWCNYGDSLDFSFKSKNGGLMHKDDPTAMINYVVRRPADPGTNLLDTAVDGQNYADSLSKNNPFEHMTTKSKLTKLFVHPQGAAIAKAGKYKDTLVVKLSASLAP</sequence>
<feature type="chain" id="PRO_5030912096" evidence="1">
    <location>
        <begin position="20"/>
        <end position="197"/>
    </location>
</feature>
<dbReference type="Proteomes" id="UP000572072">
    <property type="component" value="Unassembled WGS sequence"/>
</dbReference>
<feature type="signal peptide" evidence="1">
    <location>
        <begin position="1"/>
        <end position="19"/>
    </location>
</feature>
<evidence type="ECO:0000313" key="3">
    <source>
        <dbReference type="Proteomes" id="UP000572072"/>
    </source>
</evidence>
<accession>A0A7Y4E0L3</accession>
<comment type="caution">
    <text evidence="2">The sequence shown here is derived from an EMBL/GenBank/DDBJ whole genome shotgun (WGS) entry which is preliminary data.</text>
</comment>
<proteinExistence type="predicted"/>
<organism evidence="2 3">
    <name type="scientific">Vibrio rotiferianus</name>
    <dbReference type="NCBI Taxonomy" id="190895"/>
    <lineage>
        <taxon>Bacteria</taxon>
        <taxon>Pseudomonadati</taxon>
        <taxon>Pseudomonadota</taxon>
        <taxon>Gammaproteobacteria</taxon>
        <taxon>Vibrionales</taxon>
        <taxon>Vibrionaceae</taxon>
        <taxon>Vibrio</taxon>
    </lineage>
</organism>
<protein>
    <submittedName>
        <fullName evidence="2">Uncharacterized protein</fullName>
    </submittedName>
</protein>
<gene>
    <name evidence="2" type="ORF">F0262_03685</name>
</gene>
<dbReference type="RefSeq" id="WP_171357080.1">
    <property type="nucleotide sequence ID" value="NZ_JBEWWM010000009.1"/>
</dbReference>
<dbReference type="EMBL" id="VTYN01000003">
    <property type="protein sequence ID" value="NOH47155.1"/>
    <property type="molecule type" value="Genomic_DNA"/>
</dbReference>